<accession>A0ABR1P9Y9</accession>
<sequence length="157" mass="17086">MVWYSLNKYLPLLFQKSSMFFQFAAPPSDLLSPAAVLEDGVLAKDGPSYKALVLFEQQFLTPKESAAFLTFSEAGLPIFIVGSAPTTSLGSTGQKEVTDNIETLLSRTNVYQYPSKPVESIVDDLVDQGIQPRLSVVSSPGSDATGLYTLWRSRSAI</sequence>
<organism evidence="1 2">
    <name type="scientific">Diaporthe eres</name>
    <name type="common">Phomopsis oblonga</name>
    <dbReference type="NCBI Taxonomy" id="83184"/>
    <lineage>
        <taxon>Eukaryota</taxon>
        <taxon>Fungi</taxon>
        <taxon>Dikarya</taxon>
        <taxon>Ascomycota</taxon>
        <taxon>Pezizomycotina</taxon>
        <taxon>Sordariomycetes</taxon>
        <taxon>Sordariomycetidae</taxon>
        <taxon>Diaporthales</taxon>
        <taxon>Diaporthaceae</taxon>
        <taxon>Diaporthe</taxon>
        <taxon>Diaporthe eres species complex</taxon>
    </lineage>
</organism>
<reference evidence="1 2" key="1">
    <citation type="submission" date="2024-02" db="EMBL/GenBank/DDBJ databases">
        <title>De novo assembly and annotation of 12 fungi associated with fruit tree decline syndrome in Ontario, Canada.</title>
        <authorList>
            <person name="Sulman M."/>
            <person name="Ellouze W."/>
            <person name="Ilyukhin E."/>
        </authorList>
    </citation>
    <scope>NUCLEOTIDE SEQUENCE [LARGE SCALE GENOMIC DNA]</scope>
    <source>
        <strain evidence="1 2">M169</strain>
    </source>
</reference>
<gene>
    <name evidence="1" type="ORF">SLS63_005929</name>
</gene>
<proteinExistence type="predicted"/>
<protein>
    <submittedName>
        <fullName evidence="1">Uncharacterized protein</fullName>
    </submittedName>
</protein>
<dbReference type="EMBL" id="JAKNSF020000027">
    <property type="protein sequence ID" value="KAK7729870.1"/>
    <property type="molecule type" value="Genomic_DNA"/>
</dbReference>
<comment type="caution">
    <text evidence="1">The sequence shown here is derived from an EMBL/GenBank/DDBJ whole genome shotgun (WGS) entry which is preliminary data.</text>
</comment>
<dbReference type="Proteomes" id="UP001430848">
    <property type="component" value="Unassembled WGS sequence"/>
</dbReference>
<evidence type="ECO:0000313" key="2">
    <source>
        <dbReference type="Proteomes" id="UP001430848"/>
    </source>
</evidence>
<keyword evidence="2" id="KW-1185">Reference proteome</keyword>
<name>A0ABR1P9Y9_DIAER</name>
<evidence type="ECO:0000313" key="1">
    <source>
        <dbReference type="EMBL" id="KAK7729870.1"/>
    </source>
</evidence>